<dbReference type="InterPro" id="IPR016035">
    <property type="entry name" value="Acyl_Trfase/lysoPLipase"/>
</dbReference>
<dbReference type="Pfam" id="PF08659">
    <property type="entry name" value="KR"/>
    <property type="match status" value="1"/>
</dbReference>
<sequence length="2374" mass="263215">MFWYQGDINPSDASKVWQCLVIILYESSMRVIIACRDMEKGDAAMKEVIELSNNQNVVCKKLDLADCSSIREFAQNINSEEKQLNILINNAGVMACPYAKTADDFEMQIGVNHMGHFLLTFLLIDLIKRSAPARIVTVSSMAHKWGTINLDDINSEKGYDKSKAYCQSKLANVLFSRCLANKLQGTGVTTYALHPGVVQTELWRHLSRPQQAAMWMMKPFTKTSMQGAQTTLYCAVAPELETESGHYYSDCARTNCSNAAMDDDMAQHYCQLPFIMKDKDSEIAIVGIGCNFPGGEGLDNFWNILLEGKNCAVPIPVERFDQNEWCDQDDNKAGKSRTAKAAFADGFNEIDQRFFGITDAEMEQMDPQHKMLLQCTYRALENAGMPMEKASGSKTGVFLGLMNRDYELTMANVNPVIINHCTGTGIAMSIAANRISYTFNFTGPSLSIDCACSSSLVALHLACQAMRQGDCEMAVFGGVNCVFQPRVFVALSKAKMISPDGTSKPFSNTADGYGRGEGCGVILLKPLEKALQDHDHIWGIVCKTAVNQDGRTVTPITKPSMVQQEELLNRIYSTGTYLSDIQYIEAHGTGTPVGDSVEAGSISKVIAKARPSEVGPLPIGSVKSNIGHTESAAGVAGLIKVLLMMKHETIVPSVFYSEESSSVDVQALNLKIPIKAEKWVTSRGSERVAGINNFGFGGTNAHAVVKQYLKTKSPKEAVKKQHNFFILSAASEKSLANMVKDTVENINAKNITDIHSLVYTSGCRRSHWKHRYRKAFHASSLTDLKEKLLYVQDKKSVPAKKLPRLVFVFCGNGVTYKGMCKQLLKEESIFREKVREIDDLFQRYLKIGLVEILEGESEPEVGFSAPEVVQPLLFATQVAIANLLMHWGIRPDAVLGHSVGEVATAHCSGLLSLEDAVKVIYYRSSLQSRVTGGKMLVVSNMPVSDVVKLLPSYSGRICLAAQNSPQSCTLSGDEDAIDDLHKSLSNSNEGKNLFLHILDVPAAYHSHMMDPIVQEVENSIGQLHAQNLKTELFSTVSGDKVCPTDFVNGKYWARNIREPVAFEQALKSVKLTKNEIFVEIGPRRALQRNIIETLGSDTVVLSSVQPDKDVETMLTVVSKLFEMGINIDWDQFYKGCETEPILFPRYQFDSVRKDVLTEANLSGDSSVHPVITQLSKNGLDFRCDLSSGASSYLYEHKHQGVAIVPGAFYVELGLAAAMTSIKPKMPLSCLRLSIKFHSPCILSDNIPDVKVRLDSAKSTAGQSFQFKVHSSLVSYASGKVESTQVRLPEEPYISLDSVSERCQSVVSSEEFYKNLALGGFQYGPVFINKENVYYGEELGETYSIVTVPDEILPQLHEYYIHPVVLDYLMQLVPVTGTYHFLGRPGFPSQIGSLTVFEPLQKEMVVYLRATHMRNEELIVCGCFAGKDGRVLVELKNVVITYLGNRSRVVEEYFFHNSYSVVSEPDNFSTPTSLVFADQLGISKGLQQYLDPESKYISSTHAKVLTEHGFEAFLSHLNIQNVNTNFPEVLFMWGDADVHKTKNVLACMASCCEHFRVIVAGLKSMNFPNSIRVVTYRSSEGAVDRINSGFVLSGMTRACAAELSDLSFQLIDIDSINDLKALAKIIRSFPCSKYPELVIKNGQILKPQISHTPMSDISLQNIQKSQRESFILQTSDPYRATGLTAVVSEECPEPIQKNNVEIELGKVCLHSSDYFPVSVSDLKFGQTLYWNKHTSQNHKLLALDFSGTVTAVGNDVKEVKVGDHIVSCYPVAVCNKVVIPADACYKTKRLKFLKNTPCVSYIILAWEILHSALPKGRHQKLGIFCPSPDSVMAKVLTVTAVKSGWSVTVAKNTDQLCHDFNEMAAIVLLPPYDETVITKSSQMTSVRDVVLVADNQPNTCVSQLAFRGQNNEVHLKVLFTSSLMQKQSIRAQKSHILHWLKNMHLDTIFAGFVNHTIQNTQKESTNCLLSESYFRCQTIPVVVLGHDAKNEPSDIPLIPKAKKLFQKHCVYIVTGGLSGLGFQTVKFIAQRGGGNIVILSRSGASDQIEQEMNNIRNQCQCSITRLQCDVSVSEQVHQAVTQIGKLFPSKPIKGVFHSAVILHDGLIESLNKSHYEKVMQPKVNGVINLHYATEHCDLDYFVCYSSISAFLGNASQTNYASANSFMDAFCQYRRNNGLPGQAINWGALNLGLLLNQHHFQRFLESKGMMILEVSEIHDSLEQCLLINKPQQVVCKFHYKNIRYNVLSQNKSLTQRLSALVEEELKNSKMINSKLEQTNTISSPNEYIKSLISENIHIEQDELSDDIRLSSLGIDSMLAMTLQNLIFQDKGVSVPLVTILDPEKTLSDLVKALEMENGGNEEGGNDFLPVAEMTVF</sequence>
<dbReference type="InterPro" id="IPR011032">
    <property type="entry name" value="GroES-like_sf"/>
</dbReference>
<dbReference type="Pfam" id="PF00106">
    <property type="entry name" value="adh_short"/>
    <property type="match status" value="1"/>
</dbReference>
<dbReference type="InterPro" id="IPR049552">
    <property type="entry name" value="PKS_DH_N"/>
</dbReference>
<dbReference type="InterPro" id="IPR014043">
    <property type="entry name" value="Acyl_transferase_dom"/>
</dbReference>
<dbReference type="GO" id="GO:0016491">
    <property type="term" value="F:oxidoreductase activity"/>
    <property type="evidence" value="ECO:0007669"/>
    <property type="project" value="UniProtKB-ARBA"/>
</dbReference>
<feature type="region of interest" description="N-terminal hotdog fold" evidence="6">
    <location>
        <begin position="1164"/>
        <end position="1287"/>
    </location>
</feature>
<evidence type="ECO:0000313" key="10">
    <source>
        <dbReference type="EMBL" id="KAF5899385.1"/>
    </source>
</evidence>
<dbReference type="InterPro" id="IPR016036">
    <property type="entry name" value="Malonyl_transacylase_ACP-bd"/>
</dbReference>
<dbReference type="InterPro" id="IPR049900">
    <property type="entry name" value="PKS_mFAS_DH"/>
</dbReference>
<evidence type="ECO:0000256" key="6">
    <source>
        <dbReference type="PROSITE-ProRule" id="PRU01363"/>
    </source>
</evidence>
<dbReference type="InterPro" id="IPR050444">
    <property type="entry name" value="Polyketide_Synthase"/>
</dbReference>
<feature type="active site" description="Proton acceptor; for dehydratase activity" evidence="6">
    <location>
        <position position="1196"/>
    </location>
</feature>
<dbReference type="Gene3D" id="3.40.47.10">
    <property type="match status" value="1"/>
</dbReference>
<dbReference type="InterPro" id="IPR002347">
    <property type="entry name" value="SDR_fam"/>
</dbReference>
<evidence type="ECO:0000256" key="3">
    <source>
        <dbReference type="ARBA" id="ARBA00022553"/>
    </source>
</evidence>
<dbReference type="SMART" id="SM00826">
    <property type="entry name" value="PKS_DH"/>
    <property type="match status" value="1"/>
</dbReference>
<dbReference type="EMBL" id="QNUK01000168">
    <property type="protein sequence ID" value="KAF5899385.1"/>
    <property type="molecule type" value="Genomic_DNA"/>
</dbReference>
<dbReference type="Pfam" id="PF21089">
    <property type="entry name" value="PKS_DH_N"/>
    <property type="match status" value="1"/>
</dbReference>
<dbReference type="Pfam" id="PF14765">
    <property type="entry name" value="PS-DH"/>
    <property type="match status" value="1"/>
</dbReference>
<proteinExistence type="predicted"/>
<dbReference type="Proteomes" id="UP000727407">
    <property type="component" value="Unassembled WGS sequence"/>
</dbReference>
<dbReference type="SMART" id="SM00822">
    <property type="entry name" value="PKS_KR"/>
    <property type="match status" value="1"/>
</dbReference>
<dbReference type="CDD" id="cd05274">
    <property type="entry name" value="KR_FAS_SDR_x"/>
    <property type="match status" value="1"/>
</dbReference>
<keyword evidence="4" id="KW-0808">Transferase</keyword>
<dbReference type="InterPro" id="IPR014031">
    <property type="entry name" value="Ketoacyl_synth_C"/>
</dbReference>
<dbReference type="PANTHER" id="PTHR45681">
    <property type="entry name" value="POLYKETIDE SYNTHASE 44-RELATED"/>
    <property type="match status" value="1"/>
</dbReference>
<dbReference type="CDD" id="cd00833">
    <property type="entry name" value="PKS"/>
    <property type="match status" value="1"/>
</dbReference>
<dbReference type="Pfam" id="PF16197">
    <property type="entry name" value="KAsynt_C_assoc"/>
    <property type="match status" value="1"/>
</dbReference>
<dbReference type="Pfam" id="PF00698">
    <property type="entry name" value="Acyl_transf_1"/>
    <property type="match status" value="1"/>
</dbReference>
<evidence type="ECO:0000256" key="1">
    <source>
        <dbReference type="ARBA" id="ARBA00005194"/>
    </source>
</evidence>
<dbReference type="UniPathway" id="UPA00094"/>
<evidence type="ECO:0000256" key="2">
    <source>
        <dbReference type="ARBA" id="ARBA00022450"/>
    </source>
</evidence>
<dbReference type="SMART" id="SM00827">
    <property type="entry name" value="PKS_AT"/>
    <property type="match status" value="1"/>
</dbReference>
<comment type="pathway">
    <text evidence="1">Lipid metabolism; fatty acid biosynthesis.</text>
</comment>
<evidence type="ECO:0000259" key="7">
    <source>
        <dbReference type="PROSITE" id="PS50075"/>
    </source>
</evidence>
<dbReference type="GO" id="GO:0006633">
    <property type="term" value="P:fatty acid biosynthetic process"/>
    <property type="evidence" value="ECO:0007669"/>
    <property type="project" value="UniProtKB-UniPathway"/>
</dbReference>
<dbReference type="PROSITE" id="PS52004">
    <property type="entry name" value="KS3_2"/>
    <property type="match status" value="1"/>
</dbReference>
<dbReference type="Gene3D" id="3.30.70.3290">
    <property type="match status" value="1"/>
</dbReference>
<keyword evidence="2" id="KW-0596">Phosphopantetheine</keyword>
<comment type="catalytic activity">
    <reaction evidence="5">
        <text>holo-[ACP] + malonyl-CoA = malonyl-[ACP] + CoA</text>
        <dbReference type="Rhea" id="RHEA:41792"/>
        <dbReference type="Rhea" id="RHEA-COMP:9623"/>
        <dbReference type="Rhea" id="RHEA-COMP:9685"/>
        <dbReference type="ChEBI" id="CHEBI:57287"/>
        <dbReference type="ChEBI" id="CHEBI:57384"/>
        <dbReference type="ChEBI" id="CHEBI:64479"/>
        <dbReference type="ChEBI" id="CHEBI:78449"/>
        <dbReference type="EC" id="2.3.1.39"/>
    </reaction>
    <physiologicalReaction direction="left-to-right" evidence="5">
        <dbReference type="Rhea" id="RHEA:41793"/>
    </physiologicalReaction>
</comment>
<evidence type="ECO:0000256" key="5">
    <source>
        <dbReference type="ARBA" id="ARBA00048404"/>
    </source>
</evidence>
<dbReference type="Pfam" id="PF02801">
    <property type="entry name" value="Ketoacyl-synt_C"/>
    <property type="match status" value="1"/>
</dbReference>
<reference evidence="10" key="1">
    <citation type="submission" date="2020-07" db="EMBL/GenBank/DDBJ databases">
        <title>Clarias magur genome sequencing, assembly and annotation.</title>
        <authorList>
            <person name="Kushwaha B."/>
            <person name="Kumar R."/>
            <person name="Das P."/>
            <person name="Joshi C.G."/>
            <person name="Kumar D."/>
            <person name="Nagpure N.S."/>
            <person name="Pandey M."/>
            <person name="Agarwal S."/>
            <person name="Srivastava S."/>
            <person name="Singh M."/>
            <person name="Sahoo L."/>
            <person name="Jayasankar P."/>
            <person name="Meher P.K."/>
            <person name="Koringa P.G."/>
            <person name="Iquebal M.A."/>
            <person name="Das S.P."/>
            <person name="Bit A."/>
            <person name="Patnaik S."/>
            <person name="Patel N."/>
            <person name="Shah T.M."/>
            <person name="Hinsu A."/>
            <person name="Jena J.K."/>
        </authorList>
    </citation>
    <scope>NUCLEOTIDE SEQUENCE</scope>
    <source>
        <strain evidence="10">CIFAMagur01</strain>
        <tissue evidence="10">Testis</tissue>
    </source>
</reference>
<dbReference type="Gene3D" id="3.40.50.720">
    <property type="entry name" value="NAD(P)-binding Rossmann-like Domain"/>
    <property type="match status" value="2"/>
</dbReference>
<accession>A0A8J4XDR7</accession>
<dbReference type="InterPro" id="IPR057326">
    <property type="entry name" value="KR_dom"/>
</dbReference>
<dbReference type="PROSITE" id="PS50075">
    <property type="entry name" value="CARRIER"/>
    <property type="match status" value="1"/>
</dbReference>
<dbReference type="SMART" id="SM00825">
    <property type="entry name" value="PKS_KS"/>
    <property type="match status" value="1"/>
</dbReference>
<keyword evidence="3" id="KW-0597">Phosphoprotein</keyword>
<dbReference type="PROSITE" id="PS00606">
    <property type="entry name" value="KS3_1"/>
    <property type="match status" value="1"/>
</dbReference>
<dbReference type="InterPro" id="IPR020841">
    <property type="entry name" value="PKS_Beta-ketoAc_synthase_dom"/>
</dbReference>
<dbReference type="SUPFAM" id="SSF47336">
    <property type="entry name" value="ACP-like"/>
    <property type="match status" value="1"/>
</dbReference>
<dbReference type="InterPro" id="IPR016039">
    <property type="entry name" value="Thiolase-like"/>
</dbReference>
<name>A0A8J4XDR7_CLAMG</name>
<dbReference type="Gene3D" id="1.10.1200.10">
    <property type="entry name" value="ACP-like"/>
    <property type="match status" value="1"/>
</dbReference>
<dbReference type="InterPro" id="IPR020807">
    <property type="entry name" value="PKS_DH"/>
</dbReference>
<dbReference type="SUPFAM" id="SSF52151">
    <property type="entry name" value="FabD/lysophospholipase-like"/>
    <property type="match status" value="1"/>
</dbReference>
<dbReference type="SUPFAM" id="SSF51735">
    <property type="entry name" value="NAD(P)-binding Rossmann-fold domains"/>
    <property type="match status" value="2"/>
</dbReference>
<dbReference type="InterPro" id="IPR036736">
    <property type="entry name" value="ACP-like_sf"/>
</dbReference>
<dbReference type="Gene3D" id="3.40.366.10">
    <property type="entry name" value="Malonyl-Coenzyme A Acyl Carrier Protein, domain 2"/>
    <property type="match status" value="1"/>
</dbReference>
<dbReference type="SUPFAM" id="SSF53901">
    <property type="entry name" value="Thiolase-like"/>
    <property type="match status" value="1"/>
</dbReference>
<feature type="region of interest" description="C-terminal hotdog fold" evidence="6">
    <location>
        <begin position="1303"/>
        <end position="1448"/>
    </location>
</feature>
<keyword evidence="11" id="KW-1185">Reference proteome</keyword>
<dbReference type="InterPro" id="IPR014030">
    <property type="entry name" value="Ketoacyl_synth_N"/>
</dbReference>
<dbReference type="InterPro" id="IPR009081">
    <property type="entry name" value="PP-bd_ACP"/>
</dbReference>
<evidence type="ECO:0000256" key="4">
    <source>
        <dbReference type="ARBA" id="ARBA00022679"/>
    </source>
</evidence>
<dbReference type="GO" id="GO:0004314">
    <property type="term" value="F:[acyl-carrier-protein] S-malonyltransferase activity"/>
    <property type="evidence" value="ECO:0007669"/>
    <property type="project" value="UniProtKB-EC"/>
</dbReference>
<dbReference type="PRINTS" id="PR00081">
    <property type="entry name" value="GDHRDH"/>
</dbReference>
<dbReference type="Pfam" id="PF00550">
    <property type="entry name" value="PP-binding"/>
    <property type="match status" value="1"/>
</dbReference>
<dbReference type="InterPro" id="IPR013968">
    <property type="entry name" value="PKS_KR"/>
</dbReference>
<dbReference type="SUPFAM" id="SSF55048">
    <property type="entry name" value="Probable ACP-binding domain of malonyl-CoA ACP transacylase"/>
    <property type="match status" value="1"/>
</dbReference>
<feature type="active site" description="Proton donor; for dehydratase activity" evidence="6">
    <location>
        <position position="1366"/>
    </location>
</feature>
<dbReference type="PROSITE" id="PS52019">
    <property type="entry name" value="PKS_MFAS_DH"/>
    <property type="match status" value="1"/>
</dbReference>
<dbReference type="Gene3D" id="3.90.180.10">
    <property type="entry name" value="Medium-chain alcohol dehydrogenases, catalytic domain"/>
    <property type="match status" value="1"/>
</dbReference>
<gene>
    <name evidence="10" type="ORF">DAT39_010883</name>
</gene>
<feature type="domain" description="Carrier" evidence="7">
    <location>
        <begin position="2280"/>
        <end position="2355"/>
    </location>
</feature>
<comment type="caution">
    <text evidence="10">The sequence shown here is derived from an EMBL/GenBank/DDBJ whole genome shotgun (WGS) entry which is preliminary data.</text>
</comment>
<dbReference type="InterPro" id="IPR001227">
    <property type="entry name" value="Ac_transferase_dom_sf"/>
</dbReference>
<dbReference type="Pfam" id="PF00109">
    <property type="entry name" value="ketoacyl-synt"/>
    <property type="match status" value="1"/>
</dbReference>
<dbReference type="OrthoDB" id="329835at2759"/>
<dbReference type="Gene3D" id="3.10.129.110">
    <property type="entry name" value="Polyketide synthase dehydratase"/>
    <property type="match status" value="1"/>
</dbReference>
<feature type="domain" description="Ketosynthase family 3 (KS3)" evidence="8">
    <location>
        <begin position="280"/>
        <end position="707"/>
    </location>
</feature>
<dbReference type="PANTHER" id="PTHR45681:SF8">
    <property type="entry name" value="CARRIER DOMAIN-CONTAINING PROTEIN"/>
    <property type="match status" value="1"/>
</dbReference>
<evidence type="ECO:0000259" key="8">
    <source>
        <dbReference type="PROSITE" id="PS52004"/>
    </source>
</evidence>
<protein>
    <submittedName>
        <fullName evidence="10">Putative polyketide synthase 1</fullName>
    </submittedName>
</protein>
<dbReference type="InterPro" id="IPR042104">
    <property type="entry name" value="PKS_dehydratase_sf"/>
</dbReference>
<organism evidence="10 11">
    <name type="scientific">Clarias magur</name>
    <name type="common">Asian catfish</name>
    <name type="synonym">Macropteronotus magur</name>
    <dbReference type="NCBI Taxonomy" id="1594786"/>
    <lineage>
        <taxon>Eukaryota</taxon>
        <taxon>Metazoa</taxon>
        <taxon>Chordata</taxon>
        <taxon>Craniata</taxon>
        <taxon>Vertebrata</taxon>
        <taxon>Euteleostomi</taxon>
        <taxon>Actinopterygii</taxon>
        <taxon>Neopterygii</taxon>
        <taxon>Teleostei</taxon>
        <taxon>Ostariophysi</taxon>
        <taxon>Siluriformes</taxon>
        <taxon>Clariidae</taxon>
        <taxon>Clarias</taxon>
    </lineage>
</organism>
<evidence type="ECO:0000259" key="9">
    <source>
        <dbReference type="PROSITE" id="PS52019"/>
    </source>
</evidence>
<dbReference type="InterPro" id="IPR018201">
    <property type="entry name" value="Ketoacyl_synth_AS"/>
</dbReference>
<dbReference type="Gene3D" id="3.30.70.250">
    <property type="entry name" value="Malonyl-CoA ACP transacylase, ACP-binding"/>
    <property type="match status" value="1"/>
</dbReference>
<dbReference type="InterPro" id="IPR032821">
    <property type="entry name" value="PKS_assoc"/>
</dbReference>
<evidence type="ECO:0000313" key="11">
    <source>
        <dbReference type="Proteomes" id="UP000727407"/>
    </source>
</evidence>
<dbReference type="InterPro" id="IPR049551">
    <property type="entry name" value="PKS_DH_C"/>
</dbReference>
<dbReference type="InterPro" id="IPR036291">
    <property type="entry name" value="NAD(P)-bd_dom_sf"/>
</dbReference>
<dbReference type="GO" id="GO:0004315">
    <property type="term" value="F:3-oxoacyl-[acyl-carrier-protein] synthase activity"/>
    <property type="evidence" value="ECO:0007669"/>
    <property type="project" value="InterPro"/>
</dbReference>
<dbReference type="SUPFAM" id="SSF50129">
    <property type="entry name" value="GroES-like"/>
    <property type="match status" value="1"/>
</dbReference>
<feature type="domain" description="PKS/mFAS DH" evidence="9">
    <location>
        <begin position="1164"/>
        <end position="1448"/>
    </location>
</feature>